<proteinExistence type="predicted"/>
<name>A0ABR2YDA0_9CHLO</name>
<sequence>MPRWEPSLEEVPAASDSADRDVLEIRKAMADLAKIGTAEGRIVGMTDEVWQQRCDALLAAGNQGSFKAAEPRRHIAAYQEYWQQPAPFRRGLKRNSRWEPKLQTKILREGLRLDFVKPKSASQQSHPQFQKRLEIGSRLGSKLRVIYDGRYVNLWEGYESFSYERLADVAEWMEPGFYLWTTDFTNGYHHIACKRGHRLPENTPDLRHAKLTAAIIIW</sequence>
<gene>
    <name evidence="1" type="ORF">WJX75_009141</name>
</gene>
<evidence type="ECO:0000313" key="1">
    <source>
        <dbReference type="EMBL" id="KAK9902869.1"/>
    </source>
</evidence>
<dbReference type="EMBL" id="JALJOT010000015">
    <property type="protein sequence ID" value="KAK9902869.1"/>
    <property type="molecule type" value="Genomic_DNA"/>
</dbReference>
<reference evidence="1 2" key="1">
    <citation type="journal article" date="2024" name="Nat. Commun.">
        <title>Phylogenomics reveals the evolutionary origins of lichenization in chlorophyte algae.</title>
        <authorList>
            <person name="Puginier C."/>
            <person name="Libourel C."/>
            <person name="Otte J."/>
            <person name="Skaloud P."/>
            <person name="Haon M."/>
            <person name="Grisel S."/>
            <person name="Petersen M."/>
            <person name="Berrin J.G."/>
            <person name="Delaux P.M."/>
            <person name="Dal Grande F."/>
            <person name="Keller J."/>
        </authorList>
    </citation>
    <scope>NUCLEOTIDE SEQUENCE [LARGE SCALE GENOMIC DNA]</scope>
    <source>
        <strain evidence="1 2">SAG 216-7</strain>
    </source>
</reference>
<accession>A0ABR2YDA0</accession>
<keyword evidence="2" id="KW-1185">Reference proteome</keyword>
<organism evidence="1 2">
    <name type="scientific">Coccomyxa subellipsoidea</name>
    <dbReference type="NCBI Taxonomy" id="248742"/>
    <lineage>
        <taxon>Eukaryota</taxon>
        <taxon>Viridiplantae</taxon>
        <taxon>Chlorophyta</taxon>
        <taxon>core chlorophytes</taxon>
        <taxon>Trebouxiophyceae</taxon>
        <taxon>Trebouxiophyceae incertae sedis</taxon>
        <taxon>Coccomyxaceae</taxon>
        <taxon>Coccomyxa</taxon>
    </lineage>
</organism>
<dbReference type="Proteomes" id="UP001491310">
    <property type="component" value="Unassembled WGS sequence"/>
</dbReference>
<comment type="caution">
    <text evidence="1">The sequence shown here is derived from an EMBL/GenBank/DDBJ whole genome shotgun (WGS) entry which is preliminary data.</text>
</comment>
<protein>
    <submittedName>
        <fullName evidence="1">Uncharacterized protein</fullName>
    </submittedName>
</protein>
<evidence type="ECO:0000313" key="2">
    <source>
        <dbReference type="Proteomes" id="UP001491310"/>
    </source>
</evidence>